<dbReference type="InterPro" id="IPR004111">
    <property type="entry name" value="Repressor_TetR_C"/>
</dbReference>
<evidence type="ECO:0000256" key="1">
    <source>
        <dbReference type="ARBA" id="ARBA00023015"/>
    </source>
</evidence>
<dbReference type="Gene3D" id="1.10.357.10">
    <property type="entry name" value="Tetracycline Repressor, domain 2"/>
    <property type="match status" value="1"/>
</dbReference>
<organism evidence="6 7">
    <name type="scientific">Sphingobium agri</name>
    <dbReference type="NCBI Taxonomy" id="2933566"/>
    <lineage>
        <taxon>Bacteria</taxon>
        <taxon>Pseudomonadati</taxon>
        <taxon>Pseudomonadota</taxon>
        <taxon>Alphaproteobacteria</taxon>
        <taxon>Sphingomonadales</taxon>
        <taxon>Sphingomonadaceae</taxon>
        <taxon>Sphingobium</taxon>
    </lineage>
</organism>
<protein>
    <submittedName>
        <fullName evidence="6">TetR/AcrR family transcriptional regulator C-terminal domain-containing protein</fullName>
    </submittedName>
</protein>
<gene>
    <name evidence="6" type="ORF">MU848_13315</name>
</gene>
<dbReference type="InterPro" id="IPR036271">
    <property type="entry name" value="Tet_transcr_reg_TetR-rel_C_sf"/>
</dbReference>
<name>A0ABT0DZL2_9SPHN</name>
<dbReference type="Pfam" id="PF02909">
    <property type="entry name" value="TetR_C_1"/>
    <property type="match status" value="1"/>
</dbReference>
<dbReference type="Pfam" id="PF00440">
    <property type="entry name" value="TetR_N"/>
    <property type="match status" value="1"/>
</dbReference>
<comment type="caution">
    <text evidence="6">The sequence shown here is derived from an EMBL/GenBank/DDBJ whole genome shotgun (WGS) entry which is preliminary data.</text>
</comment>
<dbReference type="InterPro" id="IPR001647">
    <property type="entry name" value="HTH_TetR"/>
</dbReference>
<evidence type="ECO:0000313" key="7">
    <source>
        <dbReference type="Proteomes" id="UP001203512"/>
    </source>
</evidence>
<sequence>MARNTRMMTKDTGLKAKEAAKALPRGRPRKLELGQVIDAALAVGLHQLTMAAVAEKLGVAKAVLYGYVKDRDELVRIASAKASRRLHNPEDNGQHWCSWILEDARALYEVLTMDGELLETWINGVQSPTLEVDSGESWLQAMTKRGFTGEEALQLRRIVAHLVIGAAAASKRDRTLRREGRSRSNIIKKSVLSRSPDEAVLLRQFIDVFGREVTETNWEYGLYILLHGVTVARQALALRDGDSQRPFEEYPTSDMPSL</sequence>
<evidence type="ECO:0000256" key="3">
    <source>
        <dbReference type="ARBA" id="ARBA00023163"/>
    </source>
</evidence>
<keyword evidence="7" id="KW-1185">Reference proteome</keyword>
<keyword evidence="2" id="KW-0238">DNA-binding</keyword>
<accession>A0ABT0DZL2</accession>
<feature type="domain" description="HTH tetR-type" evidence="4">
    <location>
        <begin position="43"/>
        <end position="75"/>
    </location>
</feature>
<feature type="domain" description="Tetracycline repressor TetR C-terminal" evidence="5">
    <location>
        <begin position="89"/>
        <end position="230"/>
    </location>
</feature>
<dbReference type="SUPFAM" id="SSF46689">
    <property type="entry name" value="Homeodomain-like"/>
    <property type="match status" value="1"/>
</dbReference>
<dbReference type="InterPro" id="IPR009057">
    <property type="entry name" value="Homeodomain-like_sf"/>
</dbReference>
<evidence type="ECO:0000259" key="5">
    <source>
        <dbReference type="Pfam" id="PF02909"/>
    </source>
</evidence>
<evidence type="ECO:0000256" key="2">
    <source>
        <dbReference type="ARBA" id="ARBA00023125"/>
    </source>
</evidence>
<dbReference type="Proteomes" id="UP001203512">
    <property type="component" value="Unassembled WGS sequence"/>
</dbReference>
<evidence type="ECO:0000313" key="6">
    <source>
        <dbReference type="EMBL" id="MCK0532564.1"/>
    </source>
</evidence>
<keyword evidence="3" id="KW-0804">Transcription</keyword>
<dbReference type="SUPFAM" id="SSF48498">
    <property type="entry name" value="Tetracyclin repressor-like, C-terminal domain"/>
    <property type="match status" value="1"/>
</dbReference>
<dbReference type="EMBL" id="JALKHS010000010">
    <property type="protein sequence ID" value="MCK0532564.1"/>
    <property type="molecule type" value="Genomic_DNA"/>
</dbReference>
<keyword evidence="1" id="KW-0805">Transcription regulation</keyword>
<proteinExistence type="predicted"/>
<evidence type="ECO:0000259" key="4">
    <source>
        <dbReference type="Pfam" id="PF00440"/>
    </source>
</evidence>
<dbReference type="Gene3D" id="1.10.10.60">
    <property type="entry name" value="Homeodomain-like"/>
    <property type="match status" value="1"/>
</dbReference>
<reference evidence="6 7" key="1">
    <citation type="submission" date="2022-04" db="EMBL/GenBank/DDBJ databases">
        <authorList>
            <person name="Huq M.A."/>
        </authorList>
    </citation>
    <scope>NUCLEOTIDE SEQUENCE [LARGE SCALE GENOMIC DNA]</scope>
    <source>
        <strain evidence="6 7">MAH-33</strain>
    </source>
</reference>